<keyword evidence="1" id="KW-0812">Transmembrane</keyword>
<dbReference type="RefSeq" id="WP_343760011.1">
    <property type="nucleotide sequence ID" value="NZ_BAAACG010000008.1"/>
</dbReference>
<keyword evidence="1" id="KW-1133">Transmembrane helix</keyword>
<dbReference type="InterPro" id="IPR053195">
    <property type="entry name" value="Bax-like"/>
</dbReference>
<keyword evidence="4" id="KW-1185">Reference proteome</keyword>
<keyword evidence="1" id="KW-0472">Membrane</keyword>
<dbReference type="Pfam" id="PF01832">
    <property type="entry name" value="Glucosaminidase"/>
    <property type="match status" value="1"/>
</dbReference>
<organism evidence="3 4">
    <name type="scientific">Clostridium oceanicum</name>
    <dbReference type="NCBI Taxonomy" id="1543"/>
    <lineage>
        <taxon>Bacteria</taxon>
        <taxon>Bacillati</taxon>
        <taxon>Bacillota</taxon>
        <taxon>Clostridia</taxon>
        <taxon>Eubacteriales</taxon>
        <taxon>Clostridiaceae</taxon>
        <taxon>Clostridium</taxon>
    </lineage>
</organism>
<proteinExistence type="predicted"/>
<dbReference type="PANTHER" id="PTHR40572">
    <property type="entry name" value="PROTEIN BAX"/>
    <property type="match status" value="1"/>
</dbReference>
<sequence>METRRNTGNINLKKIKVKKNKPKFFRKIFVFIILVIAVNFLAKFIYNKNKKFILPEKTMNIYIKAADDISEGKLQVSWKDIAAIDIAQKDENFSKVNIKDAKDLGEKFIISDMNGYKVINIKDVINKLYLDEDTMDSIQDYKEKLKDSIPVTISKEKEKFIDSLKVEAKKIYEKKGILPSVIIGQAILESNWGNSQLYKKSNNIFGIKAVPAWKGKTVNMKTSENYKDKINAEFRAYDSSLDSLEDYANFLTVNQRYRAHGLFKATQYKGQLQALEEAGYSTKKNEFGENIYAELVGQIIREYNLQLIDNEIEQSNI</sequence>
<evidence type="ECO:0000313" key="3">
    <source>
        <dbReference type="EMBL" id="GAA0737056.1"/>
    </source>
</evidence>
<accession>A0ABN1JDT4</accession>
<feature type="transmembrane region" description="Helical" evidence="1">
    <location>
        <begin position="24"/>
        <end position="46"/>
    </location>
</feature>
<name>A0ABN1JDT4_9CLOT</name>
<evidence type="ECO:0000313" key="4">
    <source>
        <dbReference type="Proteomes" id="UP001501510"/>
    </source>
</evidence>
<dbReference type="PANTHER" id="PTHR40572:SF1">
    <property type="entry name" value="PROTEIN BAX"/>
    <property type="match status" value="1"/>
</dbReference>
<dbReference type="SMART" id="SM00047">
    <property type="entry name" value="LYZ2"/>
    <property type="match status" value="1"/>
</dbReference>
<evidence type="ECO:0000259" key="2">
    <source>
        <dbReference type="SMART" id="SM00047"/>
    </source>
</evidence>
<gene>
    <name evidence="3" type="ORF">GCM10008906_12730</name>
</gene>
<feature type="domain" description="Mannosyl-glycoprotein endo-beta-N-acetylglucosamidase-like" evidence="2">
    <location>
        <begin position="150"/>
        <end position="309"/>
    </location>
</feature>
<protein>
    <submittedName>
        <fullName evidence="3">Glucosaminidase domain-containing protein</fullName>
    </submittedName>
</protein>
<reference evidence="3 4" key="1">
    <citation type="journal article" date="2019" name="Int. J. Syst. Evol. Microbiol.">
        <title>The Global Catalogue of Microorganisms (GCM) 10K type strain sequencing project: providing services to taxonomists for standard genome sequencing and annotation.</title>
        <authorList>
            <consortium name="The Broad Institute Genomics Platform"/>
            <consortium name="The Broad Institute Genome Sequencing Center for Infectious Disease"/>
            <person name="Wu L."/>
            <person name="Ma J."/>
        </authorList>
    </citation>
    <scope>NUCLEOTIDE SEQUENCE [LARGE SCALE GENOMIC DNA]</scope>
    <source>
        <strain evidence="3 4">JCM 1407</strain>
    </source>
</reference>
<dbReference type="Gene3D" id="1.10.530.10">
    <property type="match status" value="1"/>
</dbReference>
<comment type="caution">
    <text evidence="3">The sequence shown here is derived from an EMBL/GenBank/DDBJ whole genome shotgun (WGS) entry which is preliminary data.</text>
</comment>
<dbReference type="InterPro" id="IPR002901">
    <property type="entry name" value="MGlyc_endo_b_GlcNAc-like_dom"/>
</dbReference>
<evidence type="ECO:0000256" key="1">
    <source>
        <dbReference type="SAM" id="Phobius"/>
    </source>
</evidence>
<dbReference type="Proteomes" id="UP001501510">
    <property type="component" value="Unassembled WGS sequence"/>
</dbReference>
<dbReference type="EMBL" id="BAAACG010000008">
    <property type="protein sequence ID" value="GAA0737056.1"/>
    <property type="molecule type" value="Genomic_DNA"/>
</dbReference>